<gene>
    <name evidence="3" type="ORF">S01H1_03658</name>
</gene>
<evidence type="ECO:0000259" key="2">
    <source>
        <dbReference type="PROSITE" id="PS51379"/>
    </source>
</evidence>
<feature type="non-terminal residue" evidence="3">
    <location>
        <position position="240"/>
    </location>
</feature>
<dbReference type="EMBL" id="BARS01001976">
    <property type="protein sequence ID" value="GAF79205.1"/>
    <property type="molecule type" value="Genomic_DNA"/>
</dbReference>
<dbReference type="GO" id="GO:0009055">
    <property type="term" value="F:electron transfer activity"/>
    <property type="evidence" value="ECO:0007669"/>
    <property type="project" value="InterPro"/>
</dbReference>
<name>X0TST6_9ZZZZ</name>
<reference evidence="3" key="1">
    <citation type="journal article" date="2014" name="Front. Microbiol.">
        <title>High frequency of phylogenetically diverse reductive dehalogenase-homologous genes in deep subseafloor sedimentary metagenomes.</title>
        <authorList>
            <person name="Kawai M."/>
            <person name="Futagami T."/>
            <person name="Toyoda A."/>
            <person name="Takaki Y."/>
            <person name="Nishi S."/>
            <person name="Hori S."/>
            <person name="Arai W."/>
            <person name="Tsubouchi T."/>
            <person name="Morono Y."/>
            <person name="Uchiyama I."/>
            <person name="Ito T."/>
            <person name="Fujiyama A."/>
            <person name="Inagaki F."/>
            <person name="Takami H."/>
        </authorList>
    </citation>
    <scope>NUCLEOTIDE SEQUENCE</scope>
    <source>
        <strain evidence="3">Expedition CK06-06</strain>
    </source>
</reference>
<evidence type="ECO:0000313" key="3">
    <source>
        <dbReference type="EMBL" id="GAF79205.1"/>
    </source>
</evidence>
<dbReference type="InterPro" id="IPR029039">
    <property type="entry name" value="Flavoprotein-like_sf"/>
</dbReference>
<feature type="domain" description="Flavodoxin-like" evidence="1">
    <location>
        <begin position="3"/>
        <end position="150"/>
    </location>
</feature>
<dbReference type="GO" id="GO:0006783">
    <property type="term" value="P:heme biosynthetic process"/>
    <property type="evidence" value="ECO:0007669"/>
    <property type="project" value="TreeGrafter"/>
</dbReference>
<proteinExistence type="predicted"/>
<dbReference type="InterPro" id="IPR052200">
    <property type="entry name" value="Protoporphyrinogen_IX_DH"/>
</dbReference>
<dbReference type="InterPro" id="IPR008254">
    <property type="entry name" value="Flavodoxin/NO_synth"/>
</dbReference>
<dbReference type="PANTHER" id="PTHR38030:SF2">
    <property type="entry name" value="PROTOPORPHYRINOGEN IX DEHYDROGENASE [QUINONE]"/>
    <property type="match status" value="1"/>
</dbReference>
<sequence length="240" mass="26870">MKSIIIYYSQTGNTKKVARAIYKGMSQFVEQCAIVPVKEADSLDLSQYDLIGLGSPIWMGGFPPNVRIFVESIPEQKGKHIFSFNTHGVMPELYFPSVVRKLKAKGFTVIGMRDWYGSVHFQVAPKPYFTDGHPDDIDLKEAEAFGSAMVAASRRISGGETNLIPPLPKLELTPQLLVLLEFYQSGHNPHGRLKYNKEKCTYPKCRLCVDNCLMGYIDLSADPPKYGSKGDECDMWMGCT</sequence>
<dbReference type="InterPro" id="IPR001226">
    <property type="entry name" value="Flavodoxin_CS"/>
</dbReference>
<dbReference type="PROSITE" id="PS50902">
    <property type="entry name" value="FLAVODOXIN_LIKE"/>
    <property type="match status" value="1"/>
</dbReference>
<dbReference type="SUPFAM" id="SSF52218">
    <property type="entry name" value="Flavoproteins"/>
    <property type="match status" value="1"/>
</dbReference>
<comment type="caution">
    <text evidence="3">The sequence shown here is derived from an EMBL/GenBank/DDBJ whole genome shotgun (WGS) entry which is preliminary data.</text>
</comment>
<feature type="domain" description="4Fe-4S ferredoxin-type" evidence="2">
    <location>
        <begin position="191"/>
        <end position="222"/>
    </location>
</feature>
<organism evidence="3">
    <name type="scientific">marine sediment metagenome</name>
    <dbReference type="NCBI Taxonomy" id="412755"/>
    <lineage>
        <taxon>unclassified sequences</taxon>
        <taxon>metagenomes</taxon>
        <taxon>ecological metagenomes</taxon>
    </lineage>
</organism>
<dbReference type="InterPro" id="IPR017896">
    <property type="entry name" value="4Fe4S_Fe-S-bd"/>
</dbReference>
<dbReference type="PROSITE" id="PS51379">
    <property type="entry name" value="4FE4S_FER_2"/>
    <property type="match status" value="1"/>
</dbReference>
<dbReference type="GO" id="GO:0070819">
    <property type="term" value="F:menaquinone-dependent protoporphyrinogen oxidase activity"/>
    <property type="evidence" value="ECO:0007669"/>
    <property type="project" value="TreeGrafter"/>
</dbReference>
<dbReference type="SUPFAM" id="SSF54862">
    <property type="entry name" value="4Fe-4S ferredoxins"/>
    <property type="match status" value="1"/>
</dbReference>
<evidence type="ECO:0000259" key="1">
    <source>
        <dbReference type="PROSITE" id="PS50902"/>
    </source>
</evidence>
<evidence type="ECO:0008006" key="4">
    <source>
        <dbReference type="Google" id="ProtNLM"/>
    </source>
</evidence>
<protein>
    <recommendedName>
        <fullName evidence="4">Flavodoxin-like domain-containing protein</fullName>
    </recommendedName>
</protein>
<dbReference type="Pfam" id="PF12724">
    <property type="entry name" value="Flavodoxin_5"/>
    <property type="match status" value="1"/>
</dbReference>
<dbReference type="GO" id="GO:0010181">
    <property type="term" value="F:FMN binding"/>
    <property type="evidence" value="ECO:0007669"/>
    <property type="project" value="InterPro"/>
</dbReference>
<accession>X0TST6</accession>
<dbReference type="PROSITE" id="PS00201">
    <property type="entry name" value="FLAVODOXIN"/>
    <property type="match status" value="1"/>
</dbReference>
<dbReference type="PANTHER" id="PTHR38030">
    <property type="entry name" value="PROTOPORPHYRINOGEN IX DEHYDROGENASE [MENAQUINONE]"/>
    <property type="match status" value="1"/>
</dbReference>
<dbReference type="Gene3D" id="3.40.50.360">
    <property type="match status" value="1"/>
</dbReference>
<dbReference type="InterPro" id="IPR026816">
    <property type="entry name" value="Flavodoxin_dom"/>
</dbReference>
<dbReference type="AlphaFoldDB" id="X0TST6"/>